<dbReference type="KEGG" id="cact:HZ995_11230"/>
<dbReference type="Gene3D" id="1.10.10.10">
    <property type="entry name" value="Winged helix-like DNA-binding domain superfamily/Winged helix DNA-binding domain"/>
    <property type="match status" value="1"/>
</dbReference>
<dbReference type="EMBL" id="CP060010">
    <property type="protein sequence ID" value="QTN35055.1"/>
    <property type="molecule type" value="Genomic_DNA"/>
</dbReference>
<dbReference type="InterPro" id="IPR000847">
    <property type="entry name" value="LysR_HTH_N"/>
</dbReference>
<evidence type="ECO:0000256" key="3">
    <source>
        <dbReference type="ARBA" id="ARBA00023125"/>
    </source>
</evidence>
<comment type="similarity">
    <text evidence="1">Belongs to the LysR transcriptional regulatory family.</text>
</comment>
<dbReference type="Pfam" id="PF00126">
    <property type="entry name" value="HTH_1"/>
    <property type="match status" value="1"/>
</dbReference>
<dbReference type="Proteomes" id="UP000665026">
    <property type="component" value="Chromosome"/>
</dbReference>
<gene>
    <name evidence="6" type="ORF">HZ995_11230</name>
</gene>
<evidence type="ECO:0000256" key="2">
    <source>
        <dbReference type="ARBA" id="ARBA00023015"/>
    </source>
</evidence>
<dbReference type="SUPFAM" id="SSF46785">
    <property type="entry name" value="Winged helix' DNA-binding domain"/>
    <property type="match status" value="1"/>
</dbReference>
<dbReference type="Pfam" id="PF03466">
    <property type="entry name" value="LysR_substrate"/>
    <property type="match status" value="1"/>
</dbReference>
<evidence type="ECO:0000313" key="6">
    <source>
        <dbReference type="EMBL" id="QTN35055.1"/>
    </source>
</evidence>
<dbReference type="InterPro" id="IPR036388">
    <property type="entry name" value="WH-like_DNA-bd_sf"/>
</dbReference>
<evidence type="ECO:0000313" key="7">
    <source>
        <dbReference type="Proteomes" id="UP000665026"/>
    </source>
</evidence>
<dbReference type="InterPro" id="IPR036390">
    <property type="entry name" value="WH_DNA-bd_sf"/>
</dbReference>
<dbReference type="SUPFAM" id="SSF53850">
    <property type="entry name" value="Periplasmic binding protein-like II"/>
    <property type="match status" value="1"/>
</dbReference>
<dbReference type="InterPro" id="IPR005119">
    <property type="entry name" value="LysR_subst-bd"/>
</dbReference>
<sequence>MDQKLTSTFLRVCQEGSIRAAAVALEQEPSTISRRLTSLEEELSIQLLERRKKGVTPTEAGALLLCHLRAQMAELEALTAEFDALRGMRRGTVSLAVGDGFISDLIKNALPGFKRMHPEITFNMRSGSTETVMQDVLNDVAHLGFVFNAMPDRQCKVLAHMTQPLQLLVSPSSGCANTVAPVSINTLAGMRMALLSSGSGIGAMVREVETTYGVRLNRDLEANSLAAVRNFVREGLGVTVLPSFVVAQEIADGSIVDLPVDIPEFAKGEVSMIARSGRRLPDVAMKLANHAMRSMLAFKT</sequence>
<keyword evidence="3" id="KW-0238">DNA-binding</keyword>
<dbReference type="PANTHER" id="PTHR30419">
    <property type="entry name" value="HTH-TYPE TRANSCRIPTIONAL REGULATOR YBHD"/>
    <property type="match status" value="1"/>
</dbReference>
<feature type="domain" description="HTH lysR-type" evidence="5">
    <location>
        <begin position="1"/>
        <end position="58"/>
    </location>
</feature>
<dbReference type="InterPro" id="IPR050950">
    <property type="entry name" value="HTH-type_LysR_regulators"/>
</dbReference>
<dbReference type="RefSeq" id="WP_209355741.1">
    <property type="nucleotide sequence ID" value="NZ_CP060010.1"/>
</dbReference>
<evidence type="ECO:0000256" key="4">
    <source>
        <dbReference type="ARBA" id="ARBA00023163"/>
    </source>
</evidence>
<dbReference type="GO" id="GO:0003700">
    <property type="term" value="F:DNA-binding transcription factor activity"/>
    <property type="evidence" value="ECO:0007669"/>
    <property type="project" value="InterPro"/>
</dbReference>
<accession>A0A975EN13</accession>
<dbReference type="GO" id="GO:0003677">
    <property type="term" value="F:DNA binding"/>
    <property type="evidence" value="ECO:0007669"/>
    <property type="project" value="UniProtKB-KW"/>
</dbReference>
<protein>
    <submittedName>
        <fullName evidence="6">LysR family transcriptional regulator</fullName>
    </submittedName>
</protein>
<dbReference type="GO" id="GO:0005829">
    <property type="term" value="C:cytosol"/>
    <property type="evidence" value="ECO:0007669"/>
    <property type="project" value="TreeGrafter"/>
</dbReference>
<evidence type="ECO:0000256" key="1">
    <source>
        <dbReference type="ARBA" id="ARBA00009437"/>
    </source>
</evidence>
<proteinExistence type="inferred from homology"/>
<name>A0A975EN13_9RHOB</name>
<organism evidence="6 7">
    <name type="scientific">Cognatishimia activa</name>
    <dbReference type="NCBI Taxonomy" id="1715691"/>
    <lineage>
        <taxon>Bacteria</taxon>
        <taxon>Pseudomonadati</taxon>
        <taxon>Pseudomonadota</taxon>
        <taxon>Alphaproteobacteria</taxon>
        <taxon>Rhodobacterales</taxon>
        <taxon>Paracoccaceae</taxon>
        <taxon>Cognatishimia</taxon>
    </lineage>
</organism>
<dbReference type="PANTHER" id="PTHR30419:SF8">
    <property type="entry name" value="NITROGEN ASSIMILATION TRANSCRIPTIONAL ACTIVATOR-RELATED"/>
    <property type="match status" value="1"/>
</dbReference>
<keyword evidence="2" id="KW-0805">Transcription regulation</keyword>
<dbReference type="Gene3D" id="3.40.190.290">
    <property type="match status" value="1"/>
</dbReference>
<dbReference type="PROSITE" id="PS50931">
    <property type="entry name" value="HTH_LYSR"/>
    <property type="match status" value="1"/>
</dbReference>
<reference evidence="6" key="1">
    <citation type="submission" date="2020-07" db="EMBL/GenBank/DDBJ databases">
        <title>Genome sequences of bacteria associated with the marine, planktonic diatom Thalassiosira profunda strain ECT2AJA-044.</title>
        <authorList>
            <person name="Gargas C.B."/>
            <person name="Roberts W.R."/>
            <person name="Alverson A.J."/>
        </authorList>
    </citation>
    <scope>NUCLEOTIDE SEQUENCE</scope>
    <source>
        <strain evidence="6">ECT2AJA-044</strain>
    </source>
</reference>
<keyword evidence="4" id="KW-0804">Transcription</keyword>
<dbReference type="AlphaFoldDB" id="A0A975EN13"/>
<evidence type="ECO:0000259" key="5">
    <source>
        <dbReference type="PROSITE" id="PS50931"/>
    </source>
</evidence>